<proteinExistence type="predicted"/>
<dbReference type="Pfam" id="PF06708">
    <property type="entry name" value="DUF1195"/>
    <property type="match status" value="1"/>
</dbReference>
<dbReference type="InterPro" id="IPR010608">
    <property type="entry name" value="DUF1195"/>
</dbReference>
<reference evidence="3" key="1">
    <citation type="submission" date="2013-01" db="EMBL/GenBank/DDBJ databases">
        <title>Draft Genome Sequence of a Mulberry Tree, Morus notabilis C.K. Schneid.</title>
        <authorList>
            <person name="He N."/>
            <person name="Zhao S."/>
        </authorList>
    </citation>
    <scope>NUCLEOTIDE SEQUENCE</scope>
</reference>
<dbReference type="EMBL" id="KE345585">
    <property type="protein sequence ID" value="EXC07278.1"/>
    <property type="molecule type" value="Genomic_DNA"/>
</dbReference>
<dbReference type="eggNOG" id="ENOG502QWQZ">
    <property type="taxonomic scope" value="Eukaryota"/>
</dbReference>
<dbReference type="KEGG" id="mnt:21404048"/>
<evidence type="ECO:0000313" key="2">
    <source>
        <dbReference type="EMBL" id="EXC07278.1"/>
    </source>
</evidence>
<protein>
    <submittedName>
        <fullName evidence="2">Uncharacterized protein</fullName>
    </submittedName>
</protein>
<name>W9S0Z1_9ROSA</name>
<keyword evidence="3" id="KW-1185">Reference proteome</keyword>
<sequence length="155" mass="17599">MKENDLPVLVRKESSRSAGLPGKSFSYKFWVLFAVLLLAFWSMFTGSVTLKWSAGNLSRFSDDFSSPNYDDLDILEVEEREKVVRLMWDVYTQSRNGRVVPRFWQEAFEAAYEDLVSDVPGLRDAAFLEIAKISLFSITLDPLPVKSAVSDSNKS</sequence>
<gene>
    <name evidence="2" type="ORF">L484_021185</name>
</gene>
<dbReference type="OrthoDB" id="2020737at2759"/>
<dbReference type="AlphaFoldDB" id="W9S0Z1"/>
<dbReference type="STRING" id="981085.W9S0Z1"/>
<organism evidence="2 3">
    <name type="scientific">Morus notabilis</name>
    <dbReference type="NCBI Taxonomy" id="981085"/>
    <lineage>
        <taxon>Eukaryota</taxon>
        <taxon>Viridiplantae</taxon>
        <taxon>Streptophyta</taxon>
        <taxon>Embryophyta</taxon>
        <taxon>Tracheophyta</taxon>
        <taxon>Spermatophyta</taxon>
        <taxon>Magnoliopsida</taxon>
        <taxon>eudicotyledons</taxon>
        <taxon>Gunneridae</taxon>
        <taxon>Pentapetalae</taxon>
        <taxon>rosids</taxon>
        <taxon>fabids</taxon>
        <taxon>Rosales</taxon>
        <taxon>Moraceae</taxon>
        <taxon>Moreae</taxon>
        <taxon>Morus</taxon>
    </lineage>
</organism>
<dbReference type="PANTHER" id="PTHR34358">
    <property type="entry name" value="OS03G0411600 PROTEIN"/>
    <property type="match status" value="1"/>
</dbReference>
<evidence type="ECO:0000256" key="1">
    <source>
        <dbReference type="SAM" id="Phobius"/>
    </source>
</evidence>
<dbReference type="Proteomes" id="UP000030645">
    <property type="component" value="Unassembled WGS sequence"/>
</dbReference>
<keyword evidence="1" id="KW-1133">Transmembrane helix</keyword>
<feature type="transmembrane region" description="Helical" evidence="1">
    <location>
        <begin position="29"/>
        <end position="50"/>
    </location>
</feature>
<evidence type="ECO:0000313" key="3">
    <source>
        <dbReference type="Proteomes" id="UP000030645"/>
    </source>
</evidence>
<keyword evidence="1" id="KW-0472">Membrane</keyword>
<dbReference type="PANTHER" id="PTHR34358:SF7">
    <property type="entry name" value="SUGAR TRANSPORTER"/>
    <property type="match status" value="1"/>
</dbReference>
<keyword evidence="1" id="KW-0812">Transmembrane</keyword>
<accession>W9S0Z1</accession>